<comment type="caution">
    <text evidence="1">The sequence shown here is derived from an EMBL/GenBank/DDBJ whole genome shotgun (WGS) entry which is preliminary data.</text>
</comment>
<sequence length="75" mass="8958">MKKYKEFENKIRMFHFICIRGGFFVNVRMDWPSCLSIPSPQTDSHSYQLRCGTLKRPIAHFVFVTTIFWRDIARG</sequence>
<name>A0A150LTX9_9BACL</name>
<protein>
    <submittedName>
        <fullName evidence="1">Uncharacterized protein</fullName>
    </submittedName>
</protein>
<evidence type="ECO:0000313" key="2">
    <source>
        <dbReference type="Proteomes" id="UP000075455"/>
    </source>
</evidence>
<reference evidence="1 2" key="1">
    <citation type="submission" date="2016-01" db="EMBL/GenBank/DDBJ databases">
        <title>Draft Genome Sequences of Seven Thermophilic Sporeformers Isolated from Foods.</title>
        <authorList>
            <person name="Berendsen E.M."/>
            <person name="Wells-Bennik M.H."/>
            <person name="Krawcyk A.O."/>
            <person name="De Jong A."/>
            <person name="Holsappel S."/>
            <person name="Eijlander R.T."/>
            <person name="Kuipers O.P."/>
        </authorList>
    </citation>
    <scope>NUCLEOTIDE SEQUENCE [LARGE SCALE GENOMIC DNA]</scope>
    <source>
        <strain evidence="1 2">B4119</strain>
    </source>
</reference>
<organism evidence="1 2">
    <name type="scientific">Saccharococcus caldoxylosilyticus</name>
    <dbReference type="NCBI Taxonomy" id="81408"/>
    <lineage>
        <taxon>Bacteria</taxon>
        <taxon>Bacillati</taxon>
        <taxon>Bacillota</taxon>
        <taxon>Bacilli</taxon>
        <taxon>Bacillales</taxon>
        <taxon>Anoxybacillaceae</taxon>
        <taxon>Saccharococcus</taxon>
    </lineage>
</organism>
<evidence type="ECO:0000313" key="1">
    <source>
        <dbReference type="EMBL" id="KYD15765.1"/>
    </source>
</evidence>
<gene>
    <name evidence="1" type="ORF">B4119_2193</name>
</gene>
<dbReference type="AlphaFoldDB" id="A0A150LTX9"/>
<proteinExistence type="predicted"/>
<dbReference type="EMBL" id="LQYS01000037">
    <property type="protein sequence ID" value="KYD15765.1"/>
    <property type="molecule type" value="Genomic_DNA"/>
</dbReference>
<dbReference type="Proteomes" id="UP000075455">
    <property type="component" value="Unassembled WGS sequence"/>
</dbReference>
<accession>A0A150LTX9</accession>